<dbReference type="Proteomes" id="UP001428341">
    <property type="component" value="Unassembled WGS sequence"/>
</dbReference>
<dbReference type="PROSITE" id="PS51375">
    <property type="entry name" value="PPR"/>
    <property type="match status" value="5"/>
</dbReference>
<feature type="repeat" description="PPR" evidence="2">
    <location>
        <begin position="424"/>
        <end position="458"/>
    </location>
</feature>
<dbReference type="SUPFAM" id="SSF55008">
    <property type="entry name" value="HMA, heavy metal-associated domain"/>
    <property type="match status" value="1"/>
</dbReference>
<dbReference type="EMBL" id="JBCGBO010000004">
    <property type="protein sequence ID" value="KAK9210275.1"/>
    <property type="molecule type" value="Genomic_DNA"/>
</dbReference>
<dbReference type="AlphaFoldDB" id="A0AAP0MIY6"/>
<evidence type="ECO:0000256" key="1">
    <source>
        <dbReference type="ARBA" id="ARBA00022737"/>
    </source>
</evidence>
<feature type="domain" description="HMA" evidence="3">
    <location>
        <begin position="2"/>
        <end position="65"/>
    </location>
</feature>
<feature type="repeat" description="PPR" evidence="2">
    <location>
        <begin position="525"/>
        <end position="559"/>
    </location>
</feature>
<organism evidence="4 5">
    <name type="scientific">Citrus x changshan-huyou</name>
    <dbReference type="NCBI Taxonomy" id="2935761"/>
    <lineage>
        <taxon>Eukaryota</taxon>
        <taxon>Viridiplantae</taxon>
        <taxon>Streptophyta</taxon>
        <taxon>Embryophyta</taxon>
        <taxon>Tracheophyta</taxon>
        <taxon>Spermatophyta</taxon>
        <taxon>Magnoliopsida</taxon>
        <taxon>eudicotyledons</taxon>
        <taxon>Gunneridae</taxon>
        <taxon>Pentapetalae</taxon>
        <taxon>rosids</taxon>
        <taxon>malvids</taxon>
        <taxon>Sapindales</taxon>
        <taxon>Rutaceae</taxon>
        <taxon>Aurantioideae</taxon>
        <taxon>Citrus</taxon>
    </lineage>
</organism>
<accession>A0AAP0MIY6</accession>
<gene>
    <name evidence="4" type="ORF">WN944_002645</name>
</gene>
<keyword evidence="1" id="KW-0677">Repeat</keyword>
<dbReference type="InterPro" id="IPR046848">
    <property type="entry name" value="E_motif"/>
</dbReference>
<name>A0AAP0MIY6_9ROSI</name>
<dbReference type="Gene3D" id="3.30.70.100">
    <property type="match status" value="1"/>
</dbReference>
<evidence type="ECO:0000313" key="4">
    <source>
        <dbReference type="EMBL" id="KAK9210275.1"/>
    </source>
</evidence>
<dbReference type="FunFam" id="1.25.40.10:FF:000073">
    <property type="entry name" value="Pentatricopeptide repeat-containing protein chloroplastic"/>
    <property type="match status" value="1"/>
</dbReference>
<dbReference type="NCBIfam" id="TIGR00756">
    <property type="entry name" value="PPR"/>
    <property type="match status" value="4"/>
</dbReference>
<dbReference type="FunFam" id="1.25.40.10:FF:000344">
    <property type="entry name" value="Pentatricopeptide repeat-containing protein"/>
    <property type="match status" value="1"/>
</dbReference>
<proteinExistence type="predicted"/>
<dbReference type="PROSITE" id="PS50846">
    <property type="entry name" value="HMA_2"/>
    <property type="match status" value="1"/>
</dbReference>
<dbReference type="GO" id="GO:0003729">
    <property type="term" value="F:mRNA binding"/>
    <property type="evidence" value="ECO:0007669"/>
    <property type="project" value="UniProtKB-ARBA"/>
</dbReference>
<dbReference type="InterPro" id="IPR046960">
    <property type="entry name" value="PPR_At4g14850-like_plant"/>
</dbReference>
<dbReference type="InterPro" id="IPR011990">
    <property type="entry name" value="TPR-like_helical_dom_sf"/>
</dbReference>
<feature type="repeat" description="PPR" evidence="2">
    <location>
        <begin position="322"/>
        <end position="356"/>
    </location>
</feature>
<dbReference type="InterPro" id="IPR002885">
    <property type="entry name" value="PPR_rpt"/>
</dbReference>
<evidence type="ECO:0000259" key="3">
    <source>
        <dbReference type="PROSITE" id="PS50846"/>
    </source>
</evidence>
<dbReference type="InterPro" id="IPR036163">
    <property type="entry name" value="HMA_dom_sf"/>
</dbReference>
<feature type="repeat" description="PPR" evidence="2">
    <location>
        <begin position="220"/>
        <end position="254"/>
    </location>
</feature>
<dbReference type="Gene3D" id="1.25.40.10">
    <property type="entry name" value="Tetratricopeptide repeat domain"/>
    <property type="match status" value="5"/>
</dbReference>
<dbReference type="InterPro" id="IPR006121">
    <property type="entry name" value="HMA_dom"/>
</dbReference>
<dbReference type="Pfam" id="PF01535">
    <property type="entry name" value="PPR"/>
    <property type="match status" value="4"/>
</dbReference>
<reference evidence="4 5" key="1">
    <citation type="submission" date="2024-05" db="EMBL/GenBank/DDBJ databases">
        <title>Haplotype-resolved chromosome-level genome assembly of Huyou (Citrus changshanensis).</title>
        <authorList>
            <person name="Miao C."/>
            <person name="Chen W."/>
            <person name="Wu Y."/>
            <person name="Wang L."/>
            <person name="Zhao S."/>
            <person name="Grierson D."/>
            <person name="Xu C."/>
            <person name="Chen K."/>
        </authorList>
    </citation>
    <scope>NUCLEOTIDE SEQUENCE [LARGE SCALE GENOMIC DNA]</scope>
    <source>
        <strain evidence="4">01-14</strain>
        <tissue evidence="4">Leaf</tissue>
    </source>
</reference>
<feature type="repeat" description="PPR" evidence="2">
    <location>
        <begin position="189"/>
        <end position="219"/>
    </location>
</feature>
<dbReference type="Pfam" id="PF13041">
    <property type="entry name" value="PPR_2"/>
    <property type="match status" value="3"/>
</dbReference>
<evidence type="ECO:0000256" key="2">
    <source>
        <dbReference type="PROSITE-ProRule" id="PRU00708"/>
    </source>
</evidence>
<dbReference type="FunFam" id="1.25.40.10:FF:000090">
    <property type="entry name" value="Pentatricopeptide repeat-containing protein, chloroplastic"/>
    <property type="match status" value="1"/>
</dbReference>
<evidence type="ECO:0000313" key="5">
    <source>
        <dbReference type="Proteomes" id="UP001428341"/>
    </source>
</evidence>
<dbReference type="GO" id="GO:0009451">
    <property type="term" value="P:RNA modification"/>
    <property type="evidence" value="ECO:0007669"/>
    <property type="project" value="InterPro"/>
</dbReference>
<protein>
    <recommendedName>
        <fullName evidence="3">HMA domain-containing protein</fullName>
    </recommendedName>
</protein>
<sequence>MLQVVQLKVRLHCKACEKAVRQALCRITGVKCVEIDTVSNKITVLGYMDRRVVIKAVQRTGRRAELLSSSSSSSSYYGLEEQSPRLPRGFRHEIKIAKNHMTHLIRRLATTASSTRPISAIQNEVKEMVSKHFYEQTLHLYQQELHPSGLYSNTAILPSVIKACAYAQTHQHFGLQLHCTALKSGSDADPVISNSLISMYAKFSKPESAYQLFDEMPYRDTISWNSMINCFTQNGFYVRSLEMFREMYLCGFVLKAELIAGIISLCSQIRELEVGRQIHALVIVDGSFEESVFVSTALLDLYSKCRHLLTALRVFEQMVIRNEVSWTAMISGCIDSQNYDTGIDFFRAMQREGVKPNRVTLTIVLLACAELRDLRNGKAIHGYAYCCGFDFDHHLSAALMHMYCECTEALHPARIIFERSKVKDVVIWSSIIRGYSQSGDLSEAMKLFSRMRLERIEPNSVTLLAIISSCTRQSFLSHGLGVHCYIMKAGLNFDVSIGNALMNMYSKCGSITSSHQIFNEMAARDFVSWSTLISGYGFHGYGEEALQLFLEMQESGVEPDALTVLAILSACNHAGLVQEAKTLFNNVMKEKKIALAIEHYACYVDLLGKSGKIEDACKVVSTMPMKPSTRILSSLVSACRIHGRLEVAEMLAHRLIEAEPENAANYTLLSMVCSESGNWLGAEEVWRVMRAKGLSKSYGFSRIENEY</sequence>
<dbReference type="Pfam" id="PF00403">
    <property type="entry name" value="HMA"/>
    <property type="match status" value="1"/>
</dbReference>
<dbReference type="GO" id="GO:0046872">
    <property type="term" value="F:metal ion binding"/>
    <property type="evidence" value="ECO:0007669"/>
    <property type="project" value="InterPro"/>
</dbReference>
<dbReference type="CDD" id="cd00371">
    <property type="entry name" value="HMA"/>
    <property type="match status" value="1"/>
</dbReference>
<dbReference type="Pfam" id="PF20431">
    <property type="entry name" value="E_motif"/>
    <property type="match status" value="1"/>
</dbReference>
<dbReference type="PANTHER" id="PTHR47926">
    <property type="entry name" value="PENTATRICOPEPTIDE REPEAT-CONTAINING PROTEIN"/>
    <property type="match status" value="1"/>
</dbReference>
<comment type="caution">
    <text evidence="4">The sequence shown here is derived from an EMBL/GenBank/DDBJ whole genome shotgun (WGS) entry which is preliminary data.</text>
</comment>
<keyword evidence="5" id="KW-1185">Reference proteome</keyword>
<dbReference type="PANTHER" id="PTHR47926:SF347">
    <property type="entry name" value="PENTATRICOPEPTIDE REPEAT-CONTAINING PROTEIN"/>
    <property type="match status" value="1"/>
</dbReference>